<keyword evidence="2" id="KW-0863">Zinc-finger</keyword>
<dbReference type="InterPro" id="IPR017907">
    <property type="entry name" value="Znf_RING_CS"/>
</dbReference>
<sequence length="108" mass="12720">MQYYRDEKFNNCIERSAMAHERYENYTKTNWKLEDTMCKLNNIVDALKKQNANMTTVCCAICMENVTNKTVVQTKCNHTFCYDCIENNKKYNQSTGNLCGLCRENIFN</sequence>
<dbReference type="InterPro" id="IPR013083">
    <property type="entry name" value="Znf_RING/FYVE/PHD"/>
</dbReference>
<evidence type="ECO:0000256" key="1">
    <source>
        <dbReference type="ARBA" id="ARBA00022723"/>
    </source>
</evidence>
<dbReference type="AlphaFoldDB" id="A0A6C0IT67"/>
<accession>A0A6C0IT67</accession>
<evidence type="ECO:0000313" key="5">
    <source>
        <dbReference type="EMBL" id="QHT94733.1"/>
    </source>
</evidence>
<dbReference type="SMART" id="SM00184">
    <property type="entry name" value="RING"/>
    <property type="match status" value="1"/>
</dbReference>
<evidence type="ECO:0000256" key="3">
    <source>
        <dbReference type="ARBA" id="ARBA00022833"/>
    </source>
</evidence>
<dbReference type="GO" id="GO:0008270">
    <property type="term" value="F:zinc ion binding"/>
    <property type="evidence" value="ECO:0007669"/>
    <property type="project" value="UniProtKB-KW"/>
</dbReference>
<evidence type="ECO:0000256" key="2">
    <source>
        <dbReference type="ARBA" id="ARBA00022771"/>
    </source>
</evidence>
<keyword evidence="1" id="KW-0479">Metal-binding</keyword>
<dbReference type="InterPro" id="IPR001841">
    <property type="entry name" value="Znf_RING"/>
</dbReference>
<organism evidence="5">
    <name type="scientific">viral metagenome</name>
    <dbReference type="NCBI Taxonomy" id="1070528"/>
    <lineage>
        <taxon>unclassified sequences</taxon>
        <taxon>metagenomes</taxon>
        <taxon>organismal metagenomes</taxon>
    </lineage>
</organism>
<keyword evidence="3" id="KW-0862">Zinc</keyword>
<dbReference type="SUPFAM" id="SSF57850">
    <property type="entry name" value="RING/U-box"/>
    <property type="match status" value="1"/>
</dbReference>
<feature type="domain" description="RING-type" evidence="4">
    <location>
        <begin position="59"/>
        <end position="103"/>
    </location>
</feature>
<reference evidence="5" key="1">
    <citation type="journal article" date="2020" name="Nature">
        <title>Giant virus diversity and host interactions through global metagenomics.</title>
        <authorList>
            <person name="Schulz F."/>
            <person name="Roux S."/>
            <person name="Paez-Espino D."/>
            <person name="Jungbluth S."/>
            <person name="Walsh D.A."/>
            <person name="Denef V.J."/>
            <person name="McMahon K.D."/>
            <person name="Konstantinidis K.T."/>
            <person name="Eloe-Fadrosh E.A."/>
            <person name="Kyrpides N.C."/>
            <person name="Woyke T."/>
        </authorList>
    </citation>
    <scope>NUCLEOTIDE SEQUENCE</scope>
    <source>
        <strain evidence="5">GVMAG-M-3300024261-26</strain>
    </source>
</reference>
<dbReference type="PROSITE" id="PS50089">
    <property type="entry name" value="ZF_RING_2"/>
    <property type="match status" value="1"/>
</dbReference>
<dbReference type="Gene3D" id="3.30.40.10">
    <property type="entry name" value="Zinc/RING finger domain, C3HC4 (zinc finger)"/>
    <property type="match status" value="1"/>
</dbReference>
<protein>
    <recommendedName>
        <fullName evidence="4">RING-type domain-containing protein</fullName>
    </recommendedName>
</protein>
<dbReference type="InterPro" id="IPR027370">
    <property type="entry name" value="Znf-RING_euk"/>
</dbReference>
<dbReference type="Pfam" id="PF13445">
    <property type="entry name" value="zf-RING_UBOX"/>
    <property type="match status" value="1"/>
</dbReference>
<name>A0A6C0IT67_9ZZZZ</name>
<proteinExistence type="predicted"/>
<evidence type="ECO:0000259" key="4">
    <source>
        <dbReference type="PROSITE" id="PS50089"/>
    </source>
</evidence>
<dbReference type="EMBL" id="MN740229">
    <property type="protein sequence ID" value="QHT94733.1"/>
    <property type="molecule type" value="Genomic_DNA"/>
</dbReference>
<dbReference type="PROSITE" id="PS00518">
    <property type="entry name" value="ZF_RING_1"/>
    <property type="match status" value="1"/>
</dbReference>